<dbReference type="KEGG" id="hhb:Hhub_4304"/>
<evidence type="ECO:0000256" key="1">
    <source>
        <dbReference type="SAM" id="MobiDB-lite"/>
    </source>
</evidence>
<reference evidence="3" key="1">
    <citation type="journal article" date="2016" name="Environ. Microbiol.">
        <title>The complete genome of a viable archaeum isolated from 123-million-year-old rock salt.</title>
        <authorList>
            <person name="Jaakkola S.T."/>
            <person name="Pfeiffer F."/>
            <person name="Ravantti J.J."/>
            <person name="Guo Q."/>
            <person name="Liu Y."/>
            <person name="Chen X."/>
            <person name="Ma H."/>
            <person name="Yang C."/>
            <person name="Oksanen H.M."/>
            <person name="Bamford D.H."/>
        </authorList>
    </citation>
    <scope>NUCLEOTIDE SEQUENCE</scope>
    <source>
        <strain evidence="3">JI20-1</strain>
        <plasmid evidence="3">Plasmid pSTJ001</plasmid>
    </source>
</reference>
<protein>
    <submittedName>
        <fullName evidence="2">Uncharacterized protein</fullName>
    </submittedName>
</protein>
<geneLocation type="plasmid" evidence="3">
    <name>pSTJ001</name>
</geneLocation>
<dbReference type="EMBL" id="LN831303">
    <property type="protein sequence ID" value="CQH64177.1"/>
    <property type="molecule type" value="Genomic_DNA"/>
</dbReference>
<dbReference type="OrthoDB" id="205962at2157"/>
<evidence type="ECO:0000313" key="3">
    <source>
        <dbReference type="Proteomes" id="UP000066737"/>
    </source>
</evidence>
<feature type="compositionally biased region" description="Basic and acidic residues" evidence="1">
    <location>
        <begin position="62"/>
        <end position="73"/>
    </location>
</feature>
<name>A0A0U5HBB9_9EURY</name>
<accession>A0A0U5HBB9</accession>
<organism evidence="2 3">
    <name type="scientific">Halobacterium hubeiense</name>
    <dbReference type="NCBI Taxonomy" id="1407499"/>
    <lineage>
        <taxon>Archaea</taxon>
        <taxon>Methanobacteriati</taxon>
        <taxon>Methanobacteriota</taxon>
        <taxon>Stenosarchaea group</taxon>
        <taxon>Halobacteria</taxon>
        <taxon>Halobacteriales</taxon>
        <taxon>Halobacteriaceae</taxon>
        <taxon>Halobacterium</taxon>
    </lineage>
</organism>
<sequence>MTGMKEGAGEDPFASSDESAGGEETATEASTTESGTEERERATGGTTESSRQQRSMQIPYKFRRDGVQDGRERVPLFLQSDTKSGERDAQRELEDRFDDDVSLTDLREALMKTGLDHLDEVEEHLEEWGYGMTFDE</sequence>
<dbReference type="Proteomes" id="UP000066737">
    <property type="component" value="Plasmid pSTJ001"/>
</dbReference>
<dbReference type="RefSeq" id="WP_059058750.1">
    <property type="nucleotide sequence ID" value="NZ_LN831303.1"/>
</dbReference>
<dbReference type="Pfam" id="PF25925">
    <property type="entry name" value="DUF7970"/>
    <property type="match status" value="1"/>
</dbReference>
<feature type="compositionally biased region" description="Low complexity" evidence="1">
    <location>
        <begin position="18"/>
        <end position="34"/>
    </location>
</feature>
<evidence type="ECO:0000313" key="2">
    <source>
        <dbReference type="EMBL" id="CQH64177.1"/>
    </source>
</evidence>
<feature type="region of interest" description="Disordered" evidence="1">
    <location>
        <begin position="1"/>
        <end position="73"/>
    </location>
</feature>
<dbReference type="InterPro" id="IPR058276">
    <property type="entry name" value="DUF7970"/>
</dbReference>
<dbReference type="GeneID" id="26660604"/>
<proteinExistence type="predicted"/>
<gene>
    <name evidence="2" type="ORF">HHUB_4304</name>
</gene>
<keyword evidence="3" id="KW-1185">Reference proteome</keyword>
<dbReference type="AlphaFoldDB" id="A0A0U5HBB9"/>